<keyword evidence="2" id="KW-1185">Reference proteome</keyword>
<comment type="caution">
    <text evidence="1">The sequence shown here is derived from an EMBL/GenBank/DDBJ whole genome shotgun (WGS) entry which is preliminary data.</text>
</comment>
<dbReference type="Proteomes" id="UP001489719">
    <property type="component" value="Unassembled WGS sequence"/>
</dbReference>
<dbReference type="EMBL" id="MU970063">
    <property type="protein sequence ID" value="KAK9323322.1"/>
    <property type="molecule type" value="Genomic_DNA"/>
</dbReference>
<name>A0ACC3TR46_9ASCO</name>
<organism evidence="1 2">
    <name type="scientific">Lipomyces orientalis</name>
    <dbReference type="NCBI Taxonomy" id="1233043"/>
    <lineage>
        <taxon>Eukaryota</taxon>
        <taxon>Fungi</taxon>
        <taxon>Dikarya</taxon>
        <taxon>Ascomycota</taxon>
        <taxon>Saccharomycotina</taxon>
        <taxon>Lipomycetes</taxon>
        <taxon>Lipomycetales</taxon>
        <taxon>Lipomycetaceae</taxon>
        <taxon>Lipomyces</taxon>
    </lineage>
</organism>
<accession>A0ACC3TR46</accession>
<sequence>MTQSKHSVLEDIHAKVSLSSRVRAAVSSPNFIPPAHVTLRDGRPATIYAFFRSDDETEISVCTSAVERRVIPTQHVDKVIRVLGDILNREIEGGQSYPQDEPLSFDEFKNYWFAAFVAVLVLDSPTGLPETFTFDDPEDRVLGTFYIKPNYPGICGGICNGGFLVSEKARGQGVGTILGKQYVDWAPKLGYTGSIFNLVFETNIASQRIWDGLGFEKVGRVKKVAWVKGHKNPVDAIIYGMTFKSD</sequence>
<reference evidence="2" key="1">
    <citation type="journal article" date="2024" name="Front. Bioeng. Biotechnol.">
        <title>Genome-scale model development and genomic sequencing of the oleaginous clade Lipomyces.</title>
        <authorList>
            <person name="Czajka J.J."/>
            <person name="Han Y."/>
            <person name="Kim J."/>
            <person name="Mondo S.J."/>
            <person name="Hofstad B.A."/>
            <person name="Robles A."/>
            <person name="Haridas S."/>
            <person name="Riley R."/>
            <person name="LaButti K."/>
            <person name="Pangilinan J."/>
            <person name="Andreopoulos W."/>
            <person name="Lipzen A."/>
            <person name="Yan J."/>
            <person name="Wang M."/>
            <person name="Ng V."/>
            <person name="Grigoriev I.V."/>
            <person name="Spatafora J.W."/>
            <person name="Magnuson J.K."/>
            <person name="Baker S.E."/>
            <person name="Pomraning K.R."/>
        </authorList>
    </citation>
    <scope>NUCLEOTIDE SEQUENCE [LARGE SCALE GENOMIC DNA]</scope>
    <source>
        <strain evidence="2">CBS 10300</strain>
    </source>
</reference>
<gene>
    <name evidence="1" type="ORF">V1517DRAFT_352313</name>
</gene>
<proteinExistence type="predicted"/>
<evidence type="ECO:0000313" key="2">
    <source>
        <dbReference type="Proteomes" id="UP001489719"/>
    </source>
</evidence>
<protein>
    <submittedName>
        <fullName evidence="1">Acyl-CoA N-acyltransferase</fullName>
    </submittedName>
</protein>
<evidence type="ECO:0000313" key="1">
    <source>
        <dbReference type="EMBL" id="KAK9323322.1"/>
    </source>
</evidence>